<name>A0A246GEV1_9FLAO</name>
<accession>A0A246GEV1</accession>
<dbReference type="PROSITE" id="PS51257">
    <property type="entry name" value="PROKAR_LIPOPROTEIN"/>
    <property type="match status" value="1"/>
</dbReference>
<protein>
    <recommendedName>
        <fullName evidence="4">Lipoprotein</fullName>
    </recommendedName>
</protein>
<dbReference type="Proteomes" id="UP000197768">
    <property type="component" value="Unassembled WGS sequence"/>
</dbReference>
<dbReference type="RefSeq" id="WP_088395054.1">
    <property type="nucleotide sequence ID" value="NZ_MTCZ01000305.1"/>
</dbReference>
<dbReference type="EMBL" id="MTCZ01000305">
    <property type="protein sequence ID" value="OWP82664.1"/>
    <property type="molecule type" value="Genomic_DNA"/>
</dbReference>
<feature type="chain" id="PRO_5012873915" description="Lipoprotein" evidence="1">
    <location>
        <begin position="21"/>
        <end position="125"/>
    </location>
</feature>
<proteinExistence type="predicted"/>
<evidence type="ECO:0000313" key="2">
    <source>
        <dbReference type="EMBL" id="OWP82664.1"/>
    </source>
</evidence>
<feature type="signal peptide" evidence="1">
    <location>
        <begin position="1"/>
        <end position="20"/>
    </location>
</feature>
<dbReference type="AlphaFoldDB" id="A0A246GEV1"/>
<reference evidence="2 3" key="1">
    <citation type="journal article" date="2017" name="Infect. Genet. Evol.">
        <title>Comparative genome analysis of fish pathogen Flavobacterium columnare reveals extensive sequence diversity within the species.</title>
        <authorList>
            <person name="Kayansamruaj P."/>
            <person name="Dong H.T."/>
            <person name="Hirono I."/>
            <person name="Kondo H."/>
            <person name="Senapin S."/>
            <person name="Rodkhum C."/>
        </authorList>
    </citation>
    <scope>NUCLEOTIDE SEQUENCE [LARGE SCALE GENOMIC DNA]</scope>
    <source>
        <strain evidence="2 3">1215</strain>
    </source>
</reference>
<evidence type="ECO:0000256" key="1">
    <source>
        <dbReference type="SAM" id="SignalP"/>
    </source>
</evidence>
<evidence type="ECO:0008006" key="4">
    <source>
        <dbReference type="Google" id="ProtNLM"/>
    </source>
</evidence>
<sequence>MKKLILIFVLVALSACNFQASDSTEELPSKYQFIEEGGSQNRILRDNQSIIDSGVVDFSFDDKFIFFSIDTTYSMEPKKIAKEKLIYYVHNIQKDTFSKPINYNFIKKIISQNKIEDENNILLKK</sequence>
<gene>
    <name evidence="2" type="ORF">BWK59_14650</name>
</gene>
<evidence type="ECO:0000313" key="3">
    <source>
        <dbReference type="Proteomes" id="UP000197768"/>
    </source>
</evidence>
<keyword evidence="1" id="KW-0732">Signal</keyword>
<comment type="caution">
    <text evidence="2">The sequence shown here is derived from an EMBL/GenBank/DDBJ whole genome shotgun (WGS) entry which is preliminary data.</text>
</comment>
<organism evidence="2 3">
    <name type="scientific">Flavobacterium davisii</name>
    <dbReference type="NCBI Taxonomy" id="2906077"/>
    <lineage>
        <taxon>Bacteria</taxon>
        <taxon>Pseudomonadati</taxon>
        <taxon>Bacteroidota</taxon>
        <taxon>Flavobacteriia</taxon>
        <taxon>Flavobacteriales</taxon>
        <taxon>Flavobacteriaceae</taxon>
        <taxon>Flavobacterium</taxon>
    </lineage>
</organism>